<sequence length="183" mass="19469">MRCREPIIVAGLAALLATPALGQEFGREATLEEIALWDVDARPDGSGLPPGRGSVADGRELYATHCAACHGEKGEGGPNDRLVGGHGSLDSSTPVKTVGSYWPYATTLYDYIHRAMPYFDPGSLTPDETYAVAAYILNMNGIVPDDAELDAAGMAAIEMPNRHGFIPEPEFAPLLPEATKARD</sequence>
<evidence type="ECO:0000256" key="2">
    <source>
        <dbReference type="ARBA" id="ARBA00022723"/>
    </source>
</evidence>
<proteinExistence type="predicted"/>
<dbReference type="AlphaFoldDB" id="A0AAP3UXM6"/>
<keyword evidence="2 4" id="KW-0479">Metal-binding</keyword>
<feature type="domain" description="Cytochrome c" evidence="6">
    <location>
        <begin position="53"/>
        <end position="140"/>
    </location>
</feature>
<dbReference type="GO" id="GO:0046872">
    <property type="term" value="F:metal ion binding"/>
    <property type="evidence" value="ECO:0007669"/>
    <property type="project" value="UniProtKB-KW"/>
</dbReference>
<evidence type="ECO:0000313" key="7">
    <source>
        <dbReference type="EMBL" id="MDF1585025.1"/>
    </source>
</evidence>
<dbReference type="GO" id="GO:0020037">
    <property type="term" value="F:heme binding"/>
    <property type="evidence" value="ECO:0007669"/>
    <property type="project" value="InterPro"/>
</dbReference>
<protein>
    <submittedName>
        <fullName evidence="7">Cytochrome c</fullName>
    </submittedName>
</protein>
<dbReference type="PROSITE" id="PS51007">
    <property type="entry name" value="CYTC"/>
    <property type="match status" value="1"/>
</dbReference>
<evidence type="ECO:0000256" key="3">
    <source>
        <dbReference type="ARBA" id="ARBA00023004"/>
    </source>
</evidence>
<comment type="caution">
    <text evidence="7">The sequence shown here is derived from an EMBL/GenBank/DDBJ whole genome shotgun (WGS) entry which is preliminary data.</text>
</comment>
<organism evidence="7 8">
    <name type="scientific">Marinimicrococcus flavescens</name>
    <dbReference type="NCBI Taxonomy" id="3031815"/>
    <lineage>
        <taxon>Bacteria</taxon>
        <taxon>Pseudomonadati</taxon>
        <taxon>Pseudomonadota</taxon>
        <taxon>Alphaproteobacteria</taxon>
        <taxon>Geminicoccales</taxon>
        <taxon>Geminicoccaceae</taxon>
        <taxon>Marinimicrococcus</taxon>
    </lineage>
</organism>
<dbReference type="Proteomes" id="UP001301140">
    <property type="component" value="Unassembled WGS sequence"/>
</dbReference>
<dbReference type="PANTHER" id="PTHR35008">
    <property type="entry name" value="BLL4482 PROTEIN-RELATED"/>
    <property type="match status" value="1"/>
</dbReference>
<keyword evidence="5" id="KW-0732">Signal</keyword>
<dbReference type="RefSeq" id="WP_327787434.1">
    <property type="nucleotide sequence ID" value="NZ_JARGEQ010000006.1"/>
</dbReference>
<evidence type="ECO:0000313" key="8">
    <source>
        <dbReference type="Proteomes" id="UP001301140"/>
    </source>
</evidence>
<dbReference type="GO" id="GO:0009055">
    <property type="term" value="F:electron transfer activity"/>
    <property type="evidence" value="ECO:0007669"/>
    <property type="project" value="InterPro"/>
</dbReference>
<dbReference type="Gene3D" id="1.10.760.10">
    <property type="entry name" value="Cytochrome c-like domain"/>
    <property type="match status" value="1"/>
</dbReference>
<dbReference type="PANTHER" id="PTHR35008:SF8">
    <property type="entry name" value="ALCOHOL DEHYDROGENASE CYTOCHROME C SUBUNIT"/>
    <property type="match status" value="1"/>
</dbReference>
<reference evidence="7 8" key="1">
    <citation type="submission" date="2023-03" db="EMBL/GenBank/DDBJ databases">
        <title>YIM 152171 draft genome.</title>
        <authorList>
            <person name="Yang Z."/>
        </authorList>
    </citation>
    <scope>NUCLEOTIDE SEQUENCE [LARGE SCALE GENOMIC DNA]</scope>
    <source>
        <strain evidence="7 8">YIM 152171</strain>
    </source>
</reference>
<evidence type="ECO:0000259" key="6">
    <source>
        <dbReference type="PROSITE" id="PS51007"/>
    </source>
</evidence>
<name>A0AAP3UXM6_9PROT</name>
<evidence type="ECO:0000256" key="4">
    <source>
        <dbReference type="PROSITE-ProRule" id="PRU00433"/>
    </source>
</evidence>
<keyword evidence="8" id="KW-1185">Reference proteome</keyword>
<dbReference type="Pfam" id="PF00034">
    <property type="entry name" value="Cytochrom_C"/>
    <property type="match status" value="1"/>
</dbReference>
<gene>
    <name evidence="7" type="ORF">PZ740_01340</name>
</gene>
<evidence type="ECO:0000256" key="5">
    <source>
        <dbReference type="SAM" id="SignalP"/>
    </source>
</evidence>
<keyword evidence="1 4" id="KW-0349">Heme</keyword>
<dbReference type="InterPro" id="IPR036909">
    <property type="entry name" value="Cyt_c-like_dom_sf"/>
</dbReference>
<dbReference type="SUPFAM" id="SSF46626">
    <property type="entry name" value="Cytochrome c"/>
    <property type="match status" value="1"/>
</dbReference>
<feature type="chain" id="PRO_5042974157" evidence="5">
    <location>
        <begin position="23"/>
        <end position="183"/>
    </location>
</feature>
<dbReference type="InterPro" id="IPR009056">
    <property type="entry name" value="Cyt_c-like_dom"/>
</dbReference>
<keyword evidence="3 4" id="KW-0408">Iron</keyword>
<dbReference type="InterPro" id="IPR051459">
    <property type="entry name" value="Cytochrome_c-type_DH"/>
</dbReference>
<dbReference type="EMBL" id="JARGEQ010000006">
    <property type="protein sequence ID" value="MDF1585025.1"/>
    <property type="molecule type" value="Genomic_DNA"/>
</dbReference>
<feature type="signal peptide" evidence="5">
    <location>
        <begin position="1"/>
        <end position="22"/>
    </location>
</feature>
<accession>A0AAP3UXM6</accession>
<evidence type="ECO:0000256" key="1">
    <source>
        <dbReference type="ARBA" id="ARBA00022617"/>
    </source>
</evidence>